<reference evidence="2" key="1">
    <citation type="submission" date="2014-05" db="EMBL/GenBank/DDBJ databases">
        <title>The transcriptome of the halophilic microalga Tetraselmis sp. GSL018 isolated from the Great Salt Lake, Utah.</title>
        <authorList>
            <person name="Jinkerson R.E."/>
            <person name="D'Adamo S."/>
            <person name="Posewitz M.C."/>
        </authorList>
    </citation>
    <scope>NUCLEOTIDE SEQUENCE</scope>
    <source>
        <strain evidence="2">GSL018</strain>
    </source>
</reference>
<feature type="non-terminal residue" evidence="2">
    <location>
        <position position="181"/>
    </location>
</feature>
<dbReference type="EMBL" id="GBEZ01025417">
    <property type="protein sequence ID" value="JAC61668.1"/>
    <property type="molecule type" value="Transcribed_RNA"/>
</dbReference>
<feature type="region of interest" description="Disordered" evidence="1">
    <location>
        <begin position="73"/>
        <end position="93"/>
    </location>
</feature>
<protein>
    <submittedName>
        <fullName evidence="2">Uncharacterized protein</fullName>
    </submittedName>
</protein>
<dbReference type="AlphaFoldDB" id="A0A061QPR0"/>
<accession>A0A061QPR0</accession>
<name>A0A061QPR0_9CHLO</name>
<evidence type="ECO:0000313" key="2">
    <source>
        <dbReference type="EMBL" id="JAC61668.1"/>
    </source>
</evidence>
<proteinExistence type="predicted"/>
<organism evidence="2">
    <name type="scientific">Tetraselmis sp. GSL018</name>
    <dbReference type="NCBI Taxonomy" id="582737"/>
    <lineage>
        <taxon>Eukaryota</taxon>
        <taxon>Viridiplantae</taxon>
        <taxon>Chlorophyta</taxon>
        <taxon>core chlorophytes</taxon>
        <taxon>Chlorodendrophyceae</taxon>
        <taxon>Chlorodendrales</taxon>
        <taxon>Chlorodendraceae</taxon>
        <taxon>Tetraselmis</taxon>
    </lineage>
</organism>
<sequence>PRTAAGGEIGGEGRVFGLPCSDRSCRRLPLATGTGGGEREPGHRSVWTRPVPQGVVWRPTRQEIGERQRCPAPLLPSGPCHRRKGGRQAAPSVPAPLTAVASGKALCRVELHELDLDLAGRRLAAAGAPGSAAPLRCPVACFEAIEVREGCEGRARGRLEAHQAEVVLAMLSAGRLQPGVP</sequence>
<feature type="non-terminal residue" evidence="2">
    <location>
        <position position="1"/>
    </location>
</feature>
<evidence type="ECO:0000256" key="1">
    <source>
        <dbReference type="SAM" id="MobiDB-lite"/>
    </source>
</evidence>
<gene>
    <name evidence="2" type="ORF">TSPGSL018_25589</name>
</gene>